<dbReference type="Proteomes" id="UP000269721">
    <property type="component" value="Unassembled WGS sequence"/>
</dbReference>
<dbReference type="InterPro" id="IPR056328">
    <property type="entry name" value="DSRM_DHX29"/>
</dbReference>
<evidence type="ECO:0000256" key="6">
    <source>
        <dbReference type="ARBA" id="ARBA00047984"/>
    </source>
</evidence>
<dbReference type="GO" id="GO:1990904">
    <property type="term" value="C:ribonucleoprotein complex"/>
    <property type="evidence" value="ECO:0007669"/>
    <property type="project" value="UniProtKB-ARBA"/>
</dbReference>
<organism evidence="11 12">
    <name type="scientific">Blyttiomyces helicus</name>
    <dbReference type="NCBI Taxonomy" id="388810"/>
    <lineage>
        <taxon>Eukaryota</taxon>
        <taxon>Fungi</taxon>
        <taxon>Fungi incertae sedis</taxon>
        <taxon>Chytridiomycota</taxon>
        <taxon>Chytridiomycota incertae sedis</taxon>
        <taxon>Chytridiomycetes</taxon>
        <taxon>Chytridiomycetes incertae sedis</taxon>
        <taxon>Blyttiomyces</taxon>
    </lineage>
</organism>
<evidence type="ECO:0000259" key="9">
    <source>
        <dbReference type="PROSITE" id="PS51192"/>
    </source>
</evidence>
<dbReference type="Pfam" id="PF21010">
    <property type="entry name" value="HA2_C"/>
    <property type="match status" value="1"/>
</dbReference>
<keyword evidence="5" id="KW-0067">ATP-binding</keyword>
<keyword evidence="4" id="KW-0347">Helicase</keyword>
<dbReference type="SUPFAM" id="SSF54495">
    <property type="entry name" value="UBC-like"/>
    <property type="match status" value="1"/>
</dbReference>
<dbReference type="CDD" id="cd18791">
    <property type="entry name" value="SF2_C_RHA"/>
    <property type="match status" value="1"/>
</dbReference>
<dbReference type="SUPFAM" id="SSF52540">
    <property type="entry name" value="P-loop containing nucleoside triphosphate hydrolases"/>
    <property type="match status" value="1"/>
</dbReference>
<dbReference type="SMART" id="SM00165">
    <property type="entry name" value="UBA"/>
    <property type="match status" value="2"/>
</dbReference>
<dbReference type="InterPro" id="IPR011545">
    <property type="entry name" value="DEAD/DEAH_box_helicase_dom"/>
</dbReference>
<keyword evidence="3 11" id="KW-0378">Hydrolase</keyword>
<dbReference type="EC" id="3.6.4.13" evidence="1"/>
<dbReference type="GO" id="GO:0003724">
    <property type="term" value="F:RNA helicase activity"/>
    <property type="evidence" value="ECO:0007669"/>
    <property type="project" value="UniProtKB-EC"/>
</dbReference>
<evidence type="ECO:0000313" key="11">
    <source>
        <dbReference type="EMBL" id="RKO87078.1"/>
    </source>
</evidence>
<evidence type="ECO:0000256" key="5">
    <source>
        <dbReference type="ARBA" id="ARBA00022840"/>
    </source>
</evidence>
<dbReference type="InterPro" id="IPR007502">
    <property type="entry name" value="Helicase-assoc_dom"/>
</dbReference>
<dbReference type="InterPro" id="IPR001650">
    <property type="entry name" value="Helicase_C-like"/>
</dbReference>
<feature type="domain" description="UBA" evidence="7">
    <location>
        <begin position="280"/>
        <end position="321"/>
    </location>
</feature>
<feature type="domain" description="Helicase ATP-binding" evidence="9">
    <location>
        <begin position="536"/>
        <end position="704"/>
    </location>
</feature>
<dbReference type="FunFam" id="3.40.50.300:FF:000500">
    <property type="entry name" value="ATP-dependent RNA helicase DHX29"/>
    <property type="match status" value="1"/>
</dbReference>
<dbReference type="SUPFAM" id="SSF46934">
    <property type="entry name" value="UBA-like"/>
    <property type="match status" value="2"/>
</dbReference>
<dbReference type="Pfam" id="PF05773">
    <property type="entry name" value="RWD"/>
    <property type="match status" value="1"/>
</dbReference>
<keyword evidence="2" id="KW-0547">Nucleotide-binding</keyword>
<accession>A0A4P9W7Q3</accession>
<name>A0A4P9W7Q3_9FUNG</name>
<dbReference type="InterPro" id="IPR009060">
    <property type="entry name" value="UBA-like_sf"/>
</dbReference>
<evidence type="ECO:0000313" key="12">
    <source>
        <dbReference type="Proteomes" id="UP000269721"/>
    </source>
</evidence>
<evidence type="ECO:0000259" key="8">
    <source>
        <dbReference type="PROSITE" id="PS50908"/>
    </source>
</evidence>
<dbReference type="PROSITE" id="PS50908">
    <property type="entry name" value="RWD"/>
    <property type="match status" value="1"/>
</dbReference>
<dbReference type="PANTHER" id="PTHR18934:SF145">
    <property type="entry name" value="ATP-DEPENDENT RNA HELICASE DHX57-RELATED"/>
    <property type="match status" value="1"/>
</dbReference>
<protein>
    <recommendedName>
        <fullName evidence="1">RNA helicase</fullName>
        <ecNumber evidence="1">3.6.4.13</ecNumber>
    </recommendedName>
</protein>
<evidence type="ECO:0000256" key="2">
    <source>
        <dbReference type="ARBA" id="ARBA00022741"/>
    </source>
</evidence>
<dbReference type="InterPro" id="IPR002464">
    <property type="entry name" value="DNA/RNA_helicase_DEAH_CS"/>
</dbReference>
<dbReference type="Gene3D" id="3.10.110.10">
    <property type="entry name" value="Ubiquitin Conjugating Enzyme"/>
    <property type="match status" value="1"/>
</dbReference>
<comment type="catalytic activity">
    <reaction evidence="6">
        <text>ATP + H2O = ADP + phosphate + H(+)</text>
        <dbReference type="Rhea" id="RHEA:13065"/>
        <dbReference type="ChEBI" id="CHEBI:15377"/>
        <dbReference type="ChEBI" id="CHEBI:15378"/>
        <dbReference type="ChEBI" id="CHEBI:30616"/>
        <dbReference type="ChEBI" id="CHEBI:43474"/>
        <dbReference type="ChEBI" id="CHEBI:456216"/>
        <dbReference type="EC" id="3.6.4.13"/>
    </reaction>
</comment>
<proteinExistence type="predicted"/>
<evidence type="ECO:0000259" key="7">
    <source>
        <dbReference type="PROSITE" id="PS50030"/>
    </source>
</evidence>
<dbReference type="PROSITE" id="PS51194">
    <property type="entry name" value="HELICASE_CTER"/>
    <property type="match status" value="1"/>
</dbReference>
<feature type="non-terminal residue" evidence="11">
    <location>
        <position position="1047"/>
    </location>
</feature>
<dbReference type="SMART" id="SM00591">
    <property type="entry name" value="RWD"/>
    <property type="match status" value="1"/>
</dbReference>
<keyword evidence="12" id="KW-1185">Reference proteome</keyword>
<dbReference type="Gene3D" id="3.40.50.300">
    <property type="entry name" value="P-loop containing nucleotide triphosphate hydrolases"/>
    <property type="match status" value="2"/>
</dbReference>
<dbReference type="Gene3D" id="3.30.160.20">
    <property type="match status" value="1"/>
</dbReference>
<dbReference type="PROSITE" id="PS51192">
    <property type="entry name" value="HELICASE_ATP_BIND_1"/>
    <property type="match status" value="1"/>
</dbReference>
<dbReference type="Gene3D" id="1.20.120.1080">
    <property type="match status" value="1"/>
</dbReference>
<dbReference type="FunFam" id="1.20.120.1080:FF:000002">
    <property type="entry name" value="Putative ATP-dependent RNA helicase DHX36"/>
    <property type="match status" value="1"/>
</dbReference>
<evidence type="ECO:0000256" key="1">
    <source>
        <dbReference type="ARBA" id="ARBA00012552"/>
    </source>
</evidence>
<dbReference type="EMBL" id="KZ997700">
    <property type="protein sequence ID" value="RKO87078.1"/>
    <property type="molecule type" value="Genomic_DNA"/>
</dbReference>
<evidence type="ECO:0000256" key="4">
    <source>
        <dbReference type="ARBA" id="ARBA00022806"/>
    </source>
</evidence>
<dbReference type="PANTHER" id="PTHR18934">
    <property type="entry name" value="ATP-DEPENDENT RNA HELICASE"/>
    <property type="match status" value="1"/>
</dbReference>
<dbReference type="InterPro" id="IPR027417">
    <property type="entry name" value="P-loop_NTPase"/>
</dbReference>
<evidence type="ECO:0000256" key="3">
    <source>
        <dbReference type="ARBA" id="ARBA00022801"/>
    </source>
</evidence>
<dbReference type="SMART" id="SM00847">
    <property type="entry name" value="HA2"/>
    <property type="match status" value="1"/>
</dbReference>
<feature type="domain" description="RWD" evidence="8">
    <location>
        <begin position="346"/>
        <end position="450"/>
    </location>
</feature>
<dbReference type="Pfam" id="PF00270">
    <property type="entry name" value="DEAD"/>
    <property type="match status" value="1"/>
</dbReference>
<evidence type="ECO:0000259" key="10">
    <source>
        <dbReference type="PROSITE" id="PS51194"/>
    </source>
</evidence>
<dbReference type="AlphaFoldDB" id="A0A4P9W7Q3"/>
<dbReference type="InterPro" id="IPR006575">
    <property type="entry name" value="RWD_dom"/>
</dbReference>
<dbReference type="SUPFAM" id="SSF54768">
    <property type="entry name" value="dsRNA-binding domain-like"/>
    <property type="match status" value="1"/>
</dbReference>
<dbReference type="Pfam" id="PF24385">
    <property type="entry name" value="DSRM_DHX29"/>
    <property type="match status" value="1"/>
</dbReference>
<dbReference type="InterPro" id="IPR014001">
    <property type="entry name" value="Helicase_ATP-bd"/>
</dbReference>
<sequence>MNRLRILLLSTRRRRNPNPIPLTQTGKTPVSLLHEHCAKLGWNKPQYNSGRAPAGFQCRITISRKDLKTRSTRQITMFQAGKVYATDQESKHYAATYVLHRVGSHLSTNLLLPPIFKTFWRELDAVKAETDRSKAQFEYHPDPFLAEDQLSKTAKVQLAEKAVAEARENDATFPVVHMTAEHRAMVEELLRGRPEELSASGIGANGDEIGGGGQSREEVMESVVGMGFRRAHVEEALSFCRDQAAVIHWLCIHVPEDDLPPNFLNPVNPEIVGKRHTTESLAREYVVDRLTAAGFSRGIAVSALARHDGNELAALTHLCRHLIPDDPASSEEEDPSPDDLALTRTEELEALEAIYGDALTLDPKSGSDATRLFIRVDLPAIDGETTLELGYLHSSRYPHEPPALVVRNPTLPAYIRLHVMRSMQEEARSLLGAAMAFSLVSWLEDRMPGFVDSPPPLVGISAGLFEKGAEVAAVERVERGKGGGRAPRAPRDPKKMFDLSRKLREEFARQKDSPAYRKMEASREMLPAASYKEKIVQALAMHQTVIICGETGCGKSTQVGQFILDAMLLSNQGASCNIICTQPRRISATSLAERVAAERTEKVGKGMVGYAIRGETVRGKDTRLVFCTTGILLRMIQSDPDLHEVSHIVVDEVHERGVDSDFLLVLVRSILTRRPTLRLILMSATVNSETFSAYFGGAPVLEIPGRTNPVRDYYVEDLLKFVSFDSSGIPRMKRIKKGEEDSEAARERAQYEEDGLDERDIDAIAAVEKVEGGINFGLIGSIVRHICLEAGEEGAILIFLPGVNDISRCIDTLRNTVGRECGKLSIMPLHANLSSKEQSAVFRKMAPGERKIVVATNVAETSITIDDVVFVIDSGKEKVMQFNGSMLALVETWASKASCRQRRGRAGRVRPGKCFKLFSRSLEKKKMSDHALPEIARMPLEQLCLSVLALGWTDVRGFLGQAIDPPPLENIESAMRVLTEVGAVERGNEKMTALGQHLAMIPADLRIGKILLFGAIFKCLSPVLTIAACMSNKSPFFSPMEKRDESR</sequence>
<gene>
    <name evidence="11" type="ORF">BDK51DRAFT_33938</name>
</gene>
<dbReference type="PROSITE" id="PS00690">
    <property type="entry name" value="DEAH_ATP_HELICASE"/>
    <property type="match status" value="1"/>
</dbReference>
<dbReference type="OrthoDB" id="5600252at2759"/>
<dbReference type="InterPro" id="IPR016135">
    <property type="entry name" value="UBQ-conjugating_enzyme/RWD"/>
</dbReference>
<dbReference type="GO" id="GO:0003723">
    <property type="term" value="F:RNA binding"/>
    <property type="evidence" value="ECO:0007669"/>
    <property type="project" value="TreeGrafter"/>
</dbReference>
<dbReference type="CDD" id="cd17917">
    <property type="entry name" value="DEXHc_RHA-like"/>
    <property type="match status" value="1"/>
</dbReference>
<feature type="domain" description="Helicase C-terminal" evidence="10">
    <location>
        <begin position="782"/>
        <end position="951"/>
    </location>
</feature>
<dbReference type="Pfam" id="PF00271">
    <property type="entry name" value="Helicase_C"/>
    <property type="match status" value="1"/>
</dbReference>
<reference evidence="12" key="1">
    <citation type="journal article" date="2018" name="Nat. Microbiol.">
        <title>Leveraging single-cell genomics to expand the fungal tree of life.</title>
        <authorList>
            <person name="Ahrendt S.R."/>
            <person name="Quandt C.A."/>
            <person name="Ciobanu D."/>
            <person name="Clum A."/>
            <person name="Salamov A."/>
            <person name="Andreopoulos B."/>
            <person name="Cheng J.F."/>
            <person name="Woyke T."/>
            <person name="Pelin A."/>
            <person name="Henrissat B."/>
            <person name="Reynolds N.K."/>
            <person name="Benny G.L."/>
            <person name="Smith M.E."/>
            <person name="James T.Y."/>
            <person name="Grigoriev I.V."/>
        </authorList>
    </citation>
    <scope>NUCLEOTIDE SEQUENCE [LARGE SCALE GENOMIC DNA]</scope>
</reference>
<dbReference type="GO" id="GO:0016787">
    <property type="term" value="F:hydrolase activity"/>
    <property type="evidence" value="ECO:0007669"/>
    <property type="project" value="UniProtKB-KW"/>
</dbReference>
<dbReference type="PROSITE" id="PS50030">
    <property type="entry name" value="UBA"/>
    <property type="match status" value="1"/>
</dbReference>
<dbReference type="SMART" id="SM00487">
    <property type="entry name" value="DEXDc"/>
    <property type="match status" value="1"/>
</dbReference>
<dbReference type="SMART" id="SM00490">
    <property type="entry name" value="HELICc"/>
    <property type="match status" value="1"/>
</dbReference>
<dbReference type="InterPro" id="IPR015940">
    <property type="entry name" value="UBA"/>
</dbReference>
<dbReference type="GO" id="GO:0005524">
    <property type="term" value="F:ATP binding"/>
    <property type="evidence" value="ECO:0007669"/>
    <property type="project" value="UniProtKB-KW"/>
</dbReference>